<sequence length="117" mass="12834">MGSIWTYPAFIGLTNVDLALNRVSLYFVGLIQLNRGGSLGVSFAFHCDLEEGDLKPVSSLQRNPSLIQIPIFPLPISFFLLNGGRRLPSGFLKAVDKFNDLVVSVYVTAGHILMTVH</sequence>
<reference evidence="1 2" key="1">
    <citation type="submission" date="2020-08" db="EMBL/GenBank/DDBJ databases">
        <title>Plant Genome Project.</title>
        <authorList>
            <person name="Zhang R.-G."/>
        </authorList>
    </citation>
    <scope>NUCLEOTIDE SEQUENCE [LARGE SCALE GENOMIC DNA]</scope>
    <source>
        <tissue evidence="1">Rhizome</tissue>
    </source>
</reference>
<name>A0A8J5I3V1_ZINOF</name>
<evidence type="ECO:0000313" key="2">
    <source>
        <dbReference type="Proteomes" id="UP000734854"/>
    </source>
</evidence>
<accession>A0A8J5I3V1</accession>
<evidence type="ECO:0000313" key="1">
    <source>
        <dbReference type="EMBL" id="KAG6534875.1"/>
    </source>
</evidence>
<keyword evidence="2" id="KW-1185">Reference proteome</keyword>
<dbReference type="Proteomes" id="UP000734854">
    <property type="component" value="Unassembled WGS sequence"/>
</dbReference>
<dbReference type="EMBL" id="JACMSC010000002">
    <property type="protein sequence ID" value="KAG6534875.1"/>
    <property type="molecule type" value="Genomic_DNA"/>
</dbReference>
<gene>
    <name evidence="1" type="ORF">ZIOFF_008781</name>
</gene>
<protein>
    <submittedName>
        <fullName evidence="1">Uncharacterized protein</fullName>
    </submittedName>
</protein>
<proteinExistence type="predicted"/>
<organism evidence="1 2">
    <name type="scientific">Zingiber officinale</name>
    <name type="common">Ginger</name>
    <name type="synonym">Amomum zingiber</name>
    <dbReference type="NCBI Taxonomy" id="94328"/>
    <lineage>
        <taxon>Eukaryota</taxon>
        <taxon>Viridiplantae</taxon>
        <taxon>Streptophyta</taxon>
        <taxon>Embryophyta</taxon>
        <taxon>Tracheophyta</taxon>
        <taxon>Spermatophyta</taxon>
        <taxon>Magnoliopsida</taxon>
        <taxon>Liliopsida</taxon>
        <taxon>Zingiberales</taxon>
        <taxon>Zingiberaceae</taxon>
        <taxon>Zingiber</taxon>
    </lineage>
</organism>
<comment type="caution">
    <text evidence="1">The sequence shown here is derived from an EMBL/GenBank/DDBJ whole genome shotgun (WGS) entry which is preliminary data.</text>
</comment>
<dbReference type="AlphaFoldDB" id="A0A8J5I3V1"/>